<reference evidence="1 2" key="1">
    <citation type="journal article" date="2015" name="Nature">
        <title>rRNA introns, odd ribosomes, and small enigmatic genomes across a large radiation of phyla.</title>
        <authorList>
            <person name="Brown C.T."/>
            <person name="Hug L.A."/>
            <person name="Thomas B.C."/>
            <person name="Sharon I."/>
            <person name="Castelle C.J."/>
            <person name="Singh A."/>
            <person name="Wilkins M.J."/>
            <person name="Williams K.H."/>
            <person name="Banfield J.F."/>
        </authorList>
    </citation>
    <scope>NUCLEOTIDE SEQUENCE [LARGE SCALE GENOMIC DNA]</scope>
</reference>
<accession>A0A0G1WE91</accession>
<dbReference type="Proteomes" id="UP000034212">
    <property type="component" value="Unassembled WGS sequence"/>
</dbReference>
<evidence type="ECO:0000313" key="1">
    <source>
        <dbReference type="EMBL" id="KKU80555.1"/>
    </source>
</evidence>
<name>A0A0G1WE91_9BACT</name>
<dbReference type="EMBL" id="LCOQ01000017">
    <property type="protein sequence ID" value="KKU80555.1"/>
    <property type="molecule type" value="Genomic_DNA"/>
</dbReference>
<comment type="caution">
    <text evidence="1">The sequence shown here is derived from an EMBL/GenBank/DDBJ whole genome shotgun (WGS) entry which is preliminary data.</text>
</comment>
<gene>
    <name evidence="1" type="ORF">UY08_C0017G0008</name>
</gene>
<organism evidence="1 2">
    <name type="scientific">Candidatus Gottesmanbacteria bacterium GW2011_GWA1_47_8</name>
    <dbReference type="NCBI Taxonomy" id="1618438"/>
    <lineage>
        <taxon>Bacteria</taxon>
        <taxon>Candidatus Gottesmaniibacteriota</taxon>
    </lineage>
</organism>
<protein>
    <submittedName>
        <fullName evidence="1">Uncharacterized protein</fullName>
    </submittedName>
</protein>
<evidence type="ECO:0000313" key="2">
    <source>
        <dbReference type="Proteomes" id="UP000034212"/>
    </source>
</evidence>
<dbReference type="AlphaFoldDB" id="A0A0G1WE91"/>
<sequence>MALYQQLSSFEGGHLVNCELGLGWMIFIGRLVKVAFTDKNINIEVDDVQIFDLGGQFLGTKPNYTLDWVVHSEIRPIAPLDVNGRLSFFLPFINASVIIYPVDQGRPSIALAMAHLKDKRYF</sequence>
<proteinExistence type="predicted"/>